<dbReference type="EMBL" id="ADLT01000065">
    <property type="protein sequence ID" value="EHO62193.1"/>
    <property type="molecule type" value="Genomic_DNA"/>
</dbReference>
<reference evidence="1 2" key="1">
    <citation type="submission" date="2011-11" db="EMBL/GenBank/DDBJ databases">
        <title>The Genome Sequence of Dialister succinatiphilus YIT 11850.</title>
        <authorList>
            <consortium name="The Broad Institute Genome Sequencing Platform"/>
            <person name="Earl A."/>
            <person name="Ward D."/>
            <person name="Feldgarden M."/>
            <person name="Gevers D."/>
            <person name="Morotomi M."/>
            <person name="Young S.K."/>
            <person name="Zeng Q."/>
            <person name="Gargeya S."/>
            <person name="Fitzgerald M."/>
            <person name="Haas B."/>
            <person name="Abouelleil A."/>
            <person name="Alvarado L."/>
            <person name="Arachchi H.M."/>
            <person name="Berlin A."/>
            <person name="Brown A."/>
            <person name="Chapman S.B."/>
            <person name="Dunbar C."/>
            <person name="Gearin G."/>
            <person name="Goldberg J."/>
            <person name="Griggs A."/>
            <person name="Gujja S."/>
            <person name="Heiman D."/>
            <person name="Howarth C."/>
            <person name="Lui A."/>
            <person name="MacDonald P.J.P."/>
            <person name="Montmayeur A."/>
            <person name="Murphy C."/>
            <person name="Neiman D."/>
            <person name="Pearson M."/>
            <person name="Priest M."/>
            <person name="Roberts A."/>
            <person name="Saif S."/>
            <person name="Shea T."/>
            <person name="Sisk P."/>
            <person name="Stolte C."/>
            <person name="Sykes S."/>
            <person name="Wortman J."/>
            <person name="Nusbaum C."/>
            <person name="Birren B."/>
        </authorList>
    </citation>
    <scope>NUCLEOTIDE SEQUENCE [LARGE SCALE GENOMIC DNA]</scope>
    <source>
        <strain evidence="1 2">YIT 11850</strain>
    </source>
</reference>
<name>H1D2S3_9FIRM</name>
<organism evidence="1 2">
    <name type="scientific">Dialister succinatiphilus YIT 11850</name>
    <dbReference type="NCBI Taxonomy" id="742743"/>
    <lineage>
        <taxon>Bacteria</taxon>
        <taxon>Bacillati</taxon>
        <taxon>Bacillota</taxon>
        <taxon>Negativicutes</taxon>
        <taxon>Veillonellales</taxon>
        <taxon>Veillonellaceae</taxon>
        <taxon>Dialister</taxon>
    </lineage>
</organism>
<dbReference type="RefSeq" id="WP_008860405.1">
    <property type="nucleotide sequence ID" value="NZ_JH591189.1"/>
</dbReference>
<keyword evidence="2" id="KW-1185">Reference proteome</keyword>
<dbReference type="AlphaFoldDB" id="H1D2S3"/>
<evidence type="ECO:0000313" key="1">
    <source>
        <dbReference type="EMBL" id="EHO62193.1"/>
    </source>
</evidence>
<protein>
    <submittedName>
        <fullName evidence="1">Uncharacterized protein</fullName>
    </submittedName>
</protein>
<sequence>MKIYPHTFEQGVVRNCAMPETVREKSCLNFFRDRVIRKVQKPEGNGYMKILAPDAFQEMLDNVRSYSGITKSKMINTLHDVYCSYDIWAKNDDARLNSLYKYAAWLHRAEKQGKFIYAPSNYKVLTTAKQYSLI</sequence>
<dbReference type="STRING" id="742743.HMPREF9453_01911"/>
<dbReference type="Proteomes" id="UP000003277">
    <property type="component" value="Unassembled WGS sequence"/>
</dbReference>
<accession>H1D2S3</accession>
<dbReference type="HOGENOM" id="CLU_1892883_0_0_9"/>
<proteinExistence type="predicted"/>
<comment type="caution">
    <text evidence="1">The sequence shown here is derived from an EMBL/GenBank/DDBJ whole genome shotgun (WGS) entry which is preliminary data.</text>
</comment>
<evidence type="ECO:0000313" key="2">
    <source>
        <dbReference type="Proteomes" id="UP000003277"/>
    </source>
</evidence>
<gene>
    <name evidence="1" type="ORF">HMPREF9453_01911</name>
</gene>